<reference evidence="2" key="2">
    <citation type="submission" date="2014-07" db="EMBL/GenBank/DDBJ databases">
        <title>Initial genome analysis of the psychrotolerant acidophile Acidithiobacillus ferrivorans CF27: insights into iron and sulfur oxidation pathways and into biofilm formation.</title>
        <authorList>
            <person name="Talla E."/>
            <person name="Hedrich S."/>
            <person name="Mangenot S."/>
            <person name="Ji B."/>
            <person name="Johnson D.B."/>
            <person name="Barbe V."/>
            <person name="Bonnefoy V."/>
        </authorList>
    </citation>
    <scope>NUCLEOTIDE SEQUENCE [LARGE SCALE GENOMIC DNA]</scope>
    <source>
        <strain evidence="2">CF27</strain>
    </source>
</reference>
<dbReference type="Pfam" id="PF00111">
    <property type="entry name" value="Fer2"/>
    <property type="match status" value="1"/>
</dbReference>
<dbReference type="InterPro" id="IPR036010">
    <property type="entry name" value="2Fe-2S_ferredoxin-like_sf"/>
</dbReference>
<evidence type="ECO:0000259" key="1">
    <source>
        <dbReference type="PROSITE" id="PS51085"/>
    </source>
</evidence>
<reference evidence="3 4" key="3">
    <citation type="submission" date="2017-03" db="EMBL/GenBank/DDBJ databases">
        <authorList>
            <person name="Regsiter A."/>
            <person name="William W."/>
        </authorList>
    </citation>
    <scope>NUCLEOTIDE SEQUENCE [LARGE SCALE GENOMIC DNA]</scope>
    <source>
        <strain evidence="3">PRJEB5721</strain>
    </source>
</reference>
<reference evidence="2" key="1">
    <citation type="submission" date="2014-03" db="EMBL/GenBank/DDBJ databases">
        <authorList>
            <person name="Genoscope - CEA"/>
        </authorList>
    </citation>
    <scope>NUCLEOTIDE SEQUENCE [LARGE SCALE GENOMIC DNA]</scope>
    <source>
        <strain evidence="2">CF27</strain>
    </source>
</reference>
<dbReference type="CDD" id="cd00207">
    <property type="entry name" value="fer2"/>
    <property type="match status" value="1"/>
</dbReference>
<dbReference type="SUPFAM" id="SSF54292">
    <property type="entry name" value="2Fe-2S ferredoxin-like"/>
    <property type="match status" value="1"/>
</dbReference>
<keyword evidence="4" id="KW-1185">Reference proteome</keyword>
<dbReference type="Gene3D" id="3.10.20.30">
    <property type="match status" value="1"/>
</dbReference>
<gene>
    <name evidence="2" type="primary">fdxD</name>
    <name evidence="3" type="ORF">AFERRI_10341</name>
    <name evidence="2" type="ORF">AFERRI_400062</name>
</gene>
<dbReference type="PROSITE" id="PS00197">
    <property type="entry name" value="2FE2S_FER_1"/>
    <property type="match status" value="1"/>
</dbReference>
<dbReference type="PROSITE" id="PS51085">
    <property type="entry name" value="2FE2S_FER_2"/>
    <property type="match status" value="1"/>
</dbReference>
<evidence type="ECO:0000313" key="4">
    <source>
        <dbReference type="Proteomes" id="UP000193925"/>
    </source>
</evidence>
<dbReference type="InterPro" id="IPR012675">
    <property type="entry name" value="Beta-grasp_dom_sf"/>
</dbReference>
<evidence type="ECO:0000313" key="2">
    <source>
        <dbReference type="EMBL" id="CDQ10281.1"/>
    </source>
</evidence>
<feature type="domain" description="2Fe-2S ferredoxin-type" evidence="1">
    <location>
        <begin position="2"/>
        <end position="114"/>
    </location>
</feature>
<organism evidence="2">
    <name type="scientific">Acidithiobacillus ferrivorans</name>
    <dbReference type="NCBI Taxonomy" id="160808"/>
    <lineage>
        <taxon>Bacteria</taxon>
        <taxon>Pseudomonadati</taxon>
        <taxon>Pseudomonadota</taxon>
        <taxon>Acidithiobacillia</taxon>
        <taxon>Acidithiobacillales</taxon>
        <taxon>Acidithiobacillaceae</taxon>
        <taxon>Acidithiobacillus</taxon>
    </lineage>
</organism>
<dbReference type="GO" id="GO:0051537">
    <property type="term" value="F:2 iron, 2 sulfur cluster binding"/>
    <property type="evidence" value="ECO:0007669"/>
    <property type="project" value="InterPro"/>
</dbReference>
<dbReference type="RefSeq" id="WP_035192732.1">
    <property type="nucleotide sequence ID" value="NZ_CCCS020000035.1"/>
</dbReference>
<protein>
    <submittedName>
        <fullName evidence="2">Ferredoxin-5</fullName>
    </submittedName>
</protein>
<evidence type="ECO:0000313" key="3">
    <source>
        <dbReference type="EMBL" id="SMH64308.1"/>
    </source>
</evidence>
<dbReference type="InterPro" id="IPR001041">
    <property type="entry name" value="2Fe-2S_ferredoxin-type"/>
</dbReference>
<dbReference type="EMBL" id="CCCS020000035">
    <property type="protein sequence ID" value="CDQ10281.1"/>
    <property type="molecule type" value="Genomic_DNA"/>
</dbReference>
<dbReference type="AlphaFoldDB" id="A0A060UPR8"/>
<proteinExistence type="predicted"/>
<name>A0A060UPR8_9PROT</name>
<dbReference type="Proteomes" id="UP000193925">
    <property type="component" value="Chromosome AFERRI"/>
</dbReference>
<dbReference type="InterPro" id="IPR006058">
    <property type="entry name" value="2Fe2S_fd_BS"/>
</dbReference>
<sequence>MADVTFTSPKMAKDLTVYATAGDCHTLLSVAKAHKVPIEFECENGECGSCSIQVVVMADIPMAIHLTEKEKTVLRLSGKISKEQIEDAEVRDMPPPWRLACQYIVRDEDILVRL</sequence>
<accession>A0A060UPR8</accession>
<dbReference type="EMBL" id="LT841305">
    <property type="protein sequence ID" value="SMH64308.1"/>
    <property type="molecule type" value="Genomic_DNA"/>
</dbReference>